<organism evidence="1 2">
    <name type="scientific">Larinioides sclopetarius</name>
    <dbReference type="NCBI Taxonomy" id="280406"/>
    <lineage>
        <taxon>Eukaryota</taxon>
        <taxon>Metazoa</taxon>
        <taxon>Ecdysozoa</taxon>
        <taxon>Arthropoda</taxon>
        <taxon>Chelicerata</taxon>
        <taxon>Arachnida</taxon>
        <taxon>Araneae</taxon>
        <taxon>Araneomorphae</taxon>
        <taxon>Entelegynae</taxon>
        <taxon>Araneoidea</taxon>
        <taxon>Araneidae</taxon>
        <taxon>Larinioides</taxon>
    </lineage>
</organism>
<dbReference type="EMBL" id="CAXIEN010000369">
    <property type="protein sequence ID" value="CAL1295401.1"/>
    <property type="molecule type" value="Genomic_DNA"/>
</dbReference>
<evidence type="ECO:0000313" key="1">
    <source>
        <dbReference type="EMBL" id="CAL1295401.1"/>
    </source>
</evidence>
<sequence length="66" mass="7786">MDSKKNIHRKSIASRPSLQKRQKTLKVFLLERQKIGTEKERKAAEPGLKKKQYTASLLHRILLFRN</sequence>
<dbReference type="Proteomes" id="UP001497382">
    <property type="component" value="Unassembled WGS sequence"/>
</dbReference>
<dbReference type="AlphaFoldDB" id="A0AAV2BHW3"/>
<name>A0AAV2BHW3_9ARAC</name>
<evidence type="ECO:0008006" key="3">
    <source>
        <dbReference type="Google" id="ProtNLM"/>
    </source>
</evidence>
<reference evidence="1 2" key="1">
    <citation type="submission" date="2024-04" db="EMBL/GenBank/DDBJ databases">
        <authorList>
            <person name="Rising A."/>
            <person name="Reimegard J."/>
            <person name="Sonavane S."/>
            <person name="Akerstrom W."/>
            <person name="Nylinder S."/>
            <person name="Hedman E."/>
            <person name="Kallberg Y."/>
        </authorList>
    </citation>
    <scope>NUCLEOTIDE SEQUENCE [LARGE SCALE GENOMIC DNA]</scope>
</reference>
<comment type="caution">
    <text evidence="1">The sequence shown here is derived from an EMBL/GenBank/DDBJ whole genome shotgun (WGS) entry which is preliminary data.</text>
</comment>
<gene>
    <name evidence="1" type="ORF">LARSCL_LOCUS19258</name>
</gene>
<keyword evidence="2" id="KW-1185">Reference proteome</keyword>
<evidence type="ECO:0000313" key="2">
    <source>
        <dbReference type="Proteomes" id="UP001497382"/>
    </source>
</evidence>
<proteinExistence type="predicted"/>
<accession>A0AAV2BHW3</accession>
<protein>
    <recommendedName>
        <fullName evidence="3">Ribosomal protein S14</fullName>
    </recommendedName>
</protein>
<feature type="non-terminal residue" evidence="1">
    <location>
        <position position="66"/>
    </location>
</feature>